<evidence type="ECO:0008006" key="8">
    <source>
        <dbReference type="Google" id="ProtNLM"/>
    </source>
</evidence>
<evidence type="ECO:0000313" key="3">
    <source>
        <dbReference type="EMBL" id="WNY26943.1"/>
    </source>
</evidence>
<dbReference type="EMBL" id="CP131061">
    <property type="protein sequence ID" value="WNY26964.1"/>
    <property type="molecule type" value="Genomic_DNA"/>
</dbReference>
<evidence type="ECO:0000313" key="2">
    <source>
        <dbReference type="EMBL" id="WNY26936.1"/>
    </source>
</evidence>
<reference evidence="6 7" key="1">
    <citation type="submission" date="2023-07" db="EMBL/GenBank/DDBJ databases">
        <title>Closed genome sequence of Methanosarcinaceae archaeon Am2.</title>
        <authorList>
            <person name="Poehlein A."/>
            <person name="Protasov E."/>
            <person name="Platt K."/>
            <person name="Reeh H."/>
            <person name="Daniel R."/>
            <person name="Brune A."/>
        </authorList>
    </citation>
    <scope>NUCLEOTIDE SEQUENCE [LARGE SCALE GENOMIC DNA]</scope>
    <source>
        <strain evidence="6 7">Am2</strain>
    </source>
</reference>
<dbReference type="EMBL" id="CP131061">
    <property type="protein sequence ID" value="WNY26957.1"/>
    <property type="molecule type" value="Genomic_DNA"/>
</dbReference>
<evidence type="ECO:0000313" key="6">
    <source>
        <dbReference type="EMBL" id="WNY26964.1"/>
    </source>
</evidence>
<dbReference type="Proteomes" id="UP001304970">
    <property type="component" value="Chromosome"/>
</dbReference>
<keyword evidence="7" id="KW-1185">Reference proteome</keyword>
<dbReference type="EMBL" id="CP131061">
    <property type="protein sequence ID" value="WNY26950.1"/>
    <property type="molecule type" value="Genomic_DNA"/>
</dbReference>
<dbReference type="Pfam" id="PF03966">
    <property type="entry name" value="Trm112p"/>
    <property type="match status" value="1"/>
</dbReference>
<protein>
    <recommendedName>
        <fullName evidence="8">Trm112 family protein</fullName>
    </recommendedName>
</protein>
<dbReference type="Gene3D" id="2.20.25.10">
    <property type="match status" value="1"/>
</dbReference>
<proteinExistence type="predicted"/>
<sequence length="63" mass="7316">MKKENLSLLVCPMCRKNLQAKPEEENADKTEIISGNLYCEACQIYFPIENKIPNLLPPDMREF</sequence>
<dbReference type="AlphaFoldDB" id="A0AA96V5C5"/>
<dbReference type="RefSeq" id="WP_338098432.1">
    <property type="nucleotide sequence ID" value="NZ_CP131061.1"/>
</dbReference>
<dbReference type="SUPFAM" id="SSF158997">
    <property type="entry name" value="Trm112p-like"/>
    <property type="match status" value="1"/>
</dbReference>
<dbReference type="GeneID" id="89228164"/>
<dbReference type="EMBL" id="CP131061">
    <property type="protein sequence ID" value="WNY26929.1"/>
    <property type="molecule type" value="Genomic_DNA"/>
</dbReference>
<organism evidence="6 7">
    <name type="scientific">Methanolapillus ohkumae</name>
    <dbReference type="NCBI Taxonomy" id="3028298"/>
    <lineage>
        <taxon>Archaea</taxon>
        <taxon>Methanobacteriati</taxon>
        <taxon>Methanobacteriota</taxon>
        <taxon>Stenosarchaea group</taxon>
        <taxon>Methanomicrobia</taxon>
        <taxon>Methanosarcinales</taxon>
        <taxon>Methanosarcinaceae</taxon>
        <taxon>Methanolapillus</taxon>
    </lineage>
</organism>
<dbReference type="EMBL" id="CP131061">
    <property type="protein sequence ID" value="WNY26943.1"/>
    <property type="molecule type" value="Genomic_DNA"/>
</dbReference>
<evidence type="ECO:0000313" key="4">
    <source>
        <dbReference type="EMBL" id="WNY26950.1"/>
    </source>
</evidence>
<evidence type="ECO:0000313" key="7">
    <source>
        <dbReference type="Proteomes" id="UP001304970"/>
    </source>
</evidence>
<evidence type="ECO:0000313" key="5">
    <source>
        <dbReference type="EMBL" id="WNY26957.1"/>
    </source>
</evidence>
<name>A0AA96V5C5_9EURY</name>
<evidence type="ECO:0000313" key="1">
    <source>
        <dbReference type="EMBL" id="WNY26929.1"/>
    </source>
</evidence>
<dbReference type="InterPro" id="IPR005651">
    <property type="entry name" value="Trm112-like"/>
</dbReference>
<accession>A0AA96V5C5</accession>
<gene>
    <name evidence="1" type="ORF">MsAm2_07120</name>
    <name evidence="2" type="ORF">MsAm2_07190</name>
    <name evidence="3" type="ORF">MsAm2_07260</name>
    <name evidence="4" type="ORF">MsAm2_07330</name>
    <name evidence="5" type="ORF">MsAm2_07400</name>
    <name evidence="6" type="ORF">MsAm2_07470</name>
</gene>
<dbReference type="EMBL" id="CP131061">
    <property type="protein sequence ID" value="WNY26936.1"/>
    <property type="molecule type" value="Genomic_DNA"/>
</dbReference>